<dbReference type="Proteomes" id="UP000018896">
    <property type="component" value="Unassembled WGS sequence"/>
</dbReference>
<comment type="similarity">
    <text evidence="1 8 10">Belongs to the glycosyl hydrolase 67 family.</text>
</comment>
<dbReference type="FunFam" id="3.20.20.80:FF:000096">
    <property type="entry name" value="Xylan alpha-1,2-glucuronidase"/>
    <property type="match status" value="1"/>
</dbReference>
<keyword evidence="15" id="KW-1185">Reference proteome</keyword>
<dbReference type="Gene3D" id="3.30.379.10">
    <property type="entry name" value="Chitobiase/beta-hexosaminidase domain 2-like"/>
    <property type="match status" value="1"/>
</dbReference>
<evidence type="ECO:0000256" key="6">
    <source>
        <dbReference type="ARBA" id="ARBA00023326"/>
    </source>
</evidence>
<dbReference type="InterPro" id="IPR037054">
    <property type="entry name" value="A-glucoronidase_C_sf"/>
</dbReference>
<dbReference type="GO" id="GO:0005576">
    <property type="term" value="C:extracellular region"/>
    <property type="evidence" value="ECO:0007669"/>
    <property type="project" value="InterPro"/>
</dbReference>
<keyword evidence="6 10" id="KW-0624">Polysaccharide degradation</keyword>
<dbReference type="EMBL" id="BAUV01000005">
    <property type="protein sequence ID" value="GAE33976.1"/>
    <property type="molecule type" value="Genomic_DNA"/>
</dbReference>
<dbReference type="InterPro" id="IPR005154">
    <property type="entry name" value="Glyco_hydro_67_aGlcAse_N"/>
</dbReference>
<accession>W4QPJ2</accession>
<dbReference type="Gene3D" id="3.90.1330.10">
    <property type="entry name" value="Alpha-glucuronidase, C-terminal domain"/>
    <property type="match status" value="1"/>
</dbReference>
<evidence type="ECO:0000259" key="13">
    <source>
        <dbReference type="Pfam" id="PF07488"/>
    </source>
</evidence>
<dbReference type="GO" id="GO:0046559">
    <property type="term" value="F:alpha-glucuronidase activity"/>
    <property type="evidence" value="ECO:0007669"/>
    <property type="project" value="InterPro"/>
</dbReference>
<evidence type="ECO:0000313" key="15">
    <source>
        <dbReference type="Proteomes" id="UP000018896"/>
    </source>
</evidence>
<dbReference type="Pfam" id="PF07488">
    <property type="entry name" value="Glyco_hydro_67M"/>
    <property type="match status" value="1"/>
</dbReference>
<gene>
    <name evidence="14" type="ORF">JCM9157_1005</name>
</gene>
<evidence type="ECO:0000256" key="3">
    <source>
        <dbReference type="ARBA" id="ARBA00022801"/>
    </source>
</evidence>
<evidence type="ECO:0000256" key="7">
    <source>
        <dbReference type="ARBA" id="ARBA00052795"/>
    </source>
</evidence>
<dbReference type="Pfam" id="PF07477">
    <property type="entry name" value="Glyco_hydro_67C"/>
    <property type="match status" value="1"/>
</dbReference>
<evidence type="ECO:0000259" key="12">
    <source>
        <dbReference type="Pfam" id="PF07477"/>
    </source>
</evidence>
<feature type="domain" description="Glycosyl hydrolase family 67 catalytic" evidence="13">
    <location>
        <begin position="140"/>
        <end position="467"/>
    </location>
</feature>
<dbReference type="EC" id="3.2.1.131" evidence="10"/>
<dbReference type="Gene3D" id="3.20.20.80">
    <property type="entry name" value="Glycosidases"/>
    <property type="match status" value="1"/>
</dbReference>
<keyword evidence="4 10" id="KW-0119">Carbohydrate metabolism</keyword>
<evidence type="ECO:0000256" key="8">
    <source>
        <dbReference type="PIRNR" id="PIRNR029900"/>
    </source>
</evidence>
<evidence type="ECO:0000256" key="2">
    <source>
        <dbReference type="ARBA" id="ARBA00022651"/>
    </source>
</evidence>
<name>W4QPJ2_HALA3</name>
<evidence type="ECO:0000259" key="11">
    <source>
        <dbReference type="Pfam" id="PF03648"/>
    </source>
</evidence>
<dbReference type="GO" id="GO:0033939">
    <property type="term" value="F:xylan alpha-1,2-glucuronosidase activity"/>
    <property type="evidence" value="ECO:0007669"/>
    <property type="project" value="UniProtKB-EC"/>
</dbReference>
<dbReference type="InterPro" id="IPR011099">
    <property type="entry name" value="Glyco_hydro_67_C"/>
</dbReference>
<feature type="active site" description="Proton acceptor" evidence="9">
    <location>
        <position position="379"/>
    </location>
</feature>
<reference evidence="14 15" key="1">
    <citation type="journal article" date="2014" name="Genome Announc.">
        <title>Draft Genome Sequences of Three Alkaliphilic Bacillus Strains, Bacillus wakoensis JCM 9140T, Bacillus akibai JCM 9157T, and Bacillus hemicellulosilyticus JCM 9152T.</title>
        <authorList>
            <person name="Yuki M."/>
            <person name="Oshima K."/>
            <person name="Suda W."/>
            <person name="Oshida Y."/>
            <person name="Kitamura K."/>
            <person name="Iida T."/>
            <person name="Hattori M."/>
            <person name="Ohkuma M."/>
        </authorList>
    </citation>
    <scope>NUCLEOTIDE SEQUENCE [LARGE SCALE GENOMIC DNA]</scope>
    <source>
        <strain evidence="14 15">JCM 9157</strain>
    </source>
</reference>
<protein>
    <recommendedName>
        <fullName evidence="10">Xylan alpha-1,2-glucuronidase</fullName>
        <ecNumber evidence="10">3.2.1.131</ecNumber>
    </recommendedName>
</protein>
<comment type="catalytic activity">
    <reaction evidence="7 10">
        <text>Hydrolysis of (1-&gt;2)-alpha-D-(4-O-methyl)glucuronosyl links in the main chain of hardwood xylans.</text>
        <dbReference type="EC" id="3.2.1.131"/>
    </reaction>
</comment>
<evidence type="ECO:0000256" key="9">
    <source>
        <dbReference type="PIRSR" id="PIRSR029900-1"/>
    </source>
</evidence>
<dbReference type="Pfam" id="PF03648">
    <property type="entry name" value="Glyco_hydro_67N"/>
    <property type="match status" value="1"/>
</dbReference>
<keyword evidence="5 8" id="KW-0326">Glycosidase</keyword>
<dbReference type="InterPro" id="IPR017853">
    <property type="entry name" value="GH"/>
</dbReference>
<feature type="domain" description="Alpha glucuronidase N-terminal" evidence="11">
    <location>
        <begin position="20"/>
        <end position="136"/>
    </location>
</feature>
<organism evidence="14 15">
    <name type="scientific">Halalkalibacter akibai (strain ATCC 43226 / DSM 21942 / CIP 109018 / JCM 9157 / 1139)</name>
    <name type="common">Bacillus akibai</name>
    <dbReference type="NCBI Taxonomy" id="1236973"/>
    <lineage>
        <taxon>Bacteria</taxon>
        <taxon>Bacillati</taxon>
        <taxon>Bacillota</taxon>
        <taxon>Bacilli</taxon>
        <taxon>Bacillales</taxon>
        <taxon>Bacillaceae</taxon>
        <taxon>Halalkalibacter</taxon>
    </lineage>
</organism>
<dbReference type="SUPFAM" id="SSF55545">
    <property type="entry name" value="beta-N-acetylhexosaminidase-like domain"/>
    <property type="match status" value="1"/>
</dbReference>
<dbReference type="OrthoDB" id="339499at2"/>
<feature type="domain" description="Glycosyl hydrolase family 67 C-terminal" evidence="12">
    <location>
        <begin position="468"/>
        <end position="690"/>
    </location>
</feature>
<dbReference type="STRING" id="1236973.JCM9157_1005"/>
<feature type="active site" description="Proton donor" evidence="9">
    <location>
        <position position="300"/>
    </location>
</feature>
<evidence type="ECO:0000256" key="4">
    <source>
        <dbReference type="ARBA" id="ARBA00023277"/>
    </source>
</evidence>
<dbReference type="InterPro" id="IPR029018">
    <property type="entry name" value="Hex-like_dom2"/>
</dbReference>
<dbReference type="PANTHER" id="PTHR39207:SF1">
    <property type="entry name" value="ALPHA-GLUCURONIDASE A"/>
    <property type="match status" value="1"/>
</dbReference>
<keyword evidence="3 8" id="KW-0378">Hydrolase</keyword>
<dbReference type="InterPro" id="IPR011395">
    <property type="entry name" value="Glyco_hydro_67_aGlcAse"/>
</dbReference>
<dbReference type="RefSeq" id="WP_035662700.1">
    <property type="nucleotide sequence ID" value="NZ_BAUV01000005.1"/>
</dbReference>
<comment type="subunit">
    <text evidence="10">Homodimer.</text>
</comment>
<sequence>MTIENKLNTQKITSEESYACWLQYRKITDPTLVEKLTSSLSNLIVLDQSERLTAAIDELTTAIQSMLEVKPVTLTELGEENGVVLATEESLKLNNIELEYDVSELTVEGYVIKSAHNNIYLIGKTDKGVLYAAFHLLRLVQGNEPLTNLNIIEQPKNRLRMINQWDNMDGSIERGYAGKSIFFEENKITSNLARIKDYARLLSSVGINSVSINNVNVFEVPTRLITEEFLPEVKNVADIFRSYGITTFLSINYASPIQIGHLHTADPLAPEVQEFWKDVANEIYKYVPDFGGFIVKADSEHRPGPFTYDRDHAEGANVLAKALKPHGGIVIWRCFVYNCLQDWRDRTTDRARAAYDNFKPLDGKFLDNVILQVKNGPMDFQVREAVSPLLGAMPNTNQVLEFQVTQEYTGQQKDLCYLVPLWKEVFDFDTHARGEGTTIKKITEGSVFDYSHSGVAAVSNIGNDENWTGNTLAQANFYGYGRLIWNPDLSAEEIALEWIEATFGNDPKVVETVSKMLLQSWEIYENYTTPLGIGWMVNPNHHYGVNVDGYEYSVWGTYHFADLNGLGVDRTVATGTGYTNQYFSPNSEMYESLETCPDDLLLFFHHVPYTHQLKTGKTVIQHFYNTHFEGVEQVEGLIESWIKLEGKIDKIRFANVLERLQLQLINAKEWRDQFNTYFFRKSGIADEKNRKIY</sequence>
<dbReference type="GO" id="GO:2000886">
    <property type="term" value="P:glucuronoxylan catabolic process"/>
    <property type="evidence" value="ECO:0007669"/>
    <property type="project" value="UniProtKB-ARBA"/>
</dbReference>
<dbReference type="PANTHER" id="PTHR39207">
    <property type="entry name" value="ALPHA-GLUCURONIDASE A"/>
    <property type="match status" value="1"/>
</dbReference>
<evidence type="ECO:0000256" key="5">
    <source>
        <dbReference type="ARBA" id="ARBA00023295"/>
    </source>
</evidence>
<dbReference type="InterPro" id="IPR011100">
    <property type="entry name" value="Glyco_hydro_67_cat"/>
</dbReference>
<dbReference type="PIRSF" id="PIRSF029900">
    <property type="entry name" value="Alpha-glucuronds"/>
    <property type="match status" value="1"/>
</dbReference>
<keyword evidence="2 8" id="KW-0858">Xylan degradation</keyword>
<feature type="active site" description="Proton acceptor" evidence="9">
    <location>
        <position position="407"/>
    </location>
</feature>
<evidence type="ECO:0000256" key="10">
    <source>
        <dbReference type="RuleBase" id="RU361198"/>
    </source>
</evidence>
<dbReference type="AlphaFoldDB" id="W4QPJ2"/>
<comment type="caution">
    <text evidence="14">The sequence shown here is derived from an EMBL/GenBank/DDBJ whole genome shotgun (WGS) entry which is preliminary data.</text>
</comment>
<evidence type="ECO:0000313" key="14">
    <source>
        <dbReference type="EMBL" id="GAE33976.1"/>
    </source>
</evidence>
<dbReference type="eggNOG" id="COG3661">
    <property type="taxonomic scope" value="Bacteria"/>
</dbReference>
<dbReference type="SUPFAM" id="SSF51445">
    <property type="entry name" value="(Trans)glycosidases"/>
    <property type="match status" value="1"/>
</dbReference>
<evidence type="ECO:0000256" key="1">
    <source>
        <dbReference type="ARBA" id="ARBA00008833"/>
    </source>
</evidence>
<proteinExistence type="inferred from homology"/>